<dbReference type="EMBL" id="CABVIH010000010">
    <property type="protein sequence ID" value="VVO90536.1"/>
    <property type="molecule type" value="Genomic_DNA"/>
</dbReference>
<evidence type="ECO:0000313" key="2">
    <source>
        <dbReference type="EMBL" id="VVO90536.1"/>
    </source>
</evidence>
<dbReference type="AlphaFoldDB" id="A0A5E7JRT6"/>
<feature type="region of interest" description="Disordered" evidence="1">
    <location>
        <begin position="1"/>
        <end position="25"/>
    </location>
</feature>
<organism evidence="2 3">
    <name type="scientific">Pseudomonas fluorescens</name>
    <dbReference type="NCBI Taxonomy" id="294"/>
    <lineage>
        <taxon>Bacteria</taxon>
        <taxon>Pseudomonadati</taxon>
        <taxon>Pseudomonadota</taxon>
        <taxon>Gammaproteobacteria</taxon>
        <taxon>Pseudomonadales</taxon>
        <taxon>Pseudomonadaceae</taxon>
        <taxon>Pseudomonas</taxon>
    </lineage>
</organism>
<accession>A0A5E7JRT6</accession>
<reference evidence="2 3" key="1">
    <citation type="submission" date="2019-09" db="EMBL/GenBank/DDBJ databases">
        <authorList>
            <person name="Chandra G."/>
            <person name="Truman W A."/>
        </authorList>
    </citation>
    <scope>NUCLEOTIDE SEQUENCE [LARGE SCALE GENOMIC DNA]</scope>
    <source>
        <strain evidence="2">PS880</strain>
    </source>
</reference>
<sequence>MPSTEPDESKHSTTGTFTAKSDVDGDFVGDRQEMQLYKDKGLWYLGATQRLGSQPTEFKGIDLYVPGDIPEDGQTQKYEMTPSDPATARYWRYVDAGSRPYTSIEGTLTVAYFAVEQRMKGSFRCTASSGSEIITITDANFDLAGITSSDRLRTRKTQGAFSATLIGGISPEFESDSMSVKHDKEELVLTADQFVWDLLPPKQHRITLFIKDGVKAGQHIFSKDDANICAAYVTPNQETDVFKSISGELYLASDPTDQQLEGCLSFEAEGVTNPDEKVSVTKGEFRWRK</sequence>
<dbReference type="RefSeq" id="WP_150779802.1">
    <property type="nucleotide sequence ID" value="NZ_CABVIH010000010.1"/>
</dbReference>
<proteinExistence type="predicted"/>
<dbReference type="Proteomes" id="UP000375525">
    <property type="component" value="Unassembled WGS sequence"/>
</dbReference>
<evidence type="ECO:0000313" key="3">
    <source>
        <dbReference type="Proteomes" id="UP000375525"/>
    </source>
</evidence>
<dbReference type="OrthoDB" id="6895652at2"/>
<name>A0A5E7JRT6_PSEFL</name>
<evidence type="ECO:0000256" key="1">
    <source>
        <dbReference type="SAM" id="MobiDB-lite"/>
    </source>
</evidence>
<gene>
    <name evidence="2" type="ORF">PS880_02280</name>
</gene>
<protein>
    <submittedName>
        <fullName evidence="2">Uncharacterized protein</fullName>
    </submittedName>
</protein>